<dbReference type="InterPro" id="IPR016088">
    <property type="entry name" value="Chalcone_isomerase_3-sand"/>
</dbReference>
<dbReference type="EMBL" id="GCKF01031037">
    <property type="protein sequence ID" value="JAG97848.1"/>
    <property type="molecule type" value="Transcribed_RNA"/>
</dbReference>
<organism evidence="4">
    <name type="scientific">Araucaria cunninghamii</name>
    <name type="common">Hoop pine</name>
    <name type="synonym">Moreton Bay pine</name>
    <dbReference type="NCBI Taxonomy" id="56994"/>
    <lineage>
        <taxon>Eukaryota</taxon>
        <taxon>Viridiplantae</taxon>
        <taxon>Streptophyta</taxon>
        <taxon>Embryophyta</taxon>
        <taxon>Tracheophyta</taxon>
        <taxon>Spermatophyta</taxon>
        <taxon>Pinopsida</taxon>
        <taxon>Pinidae</taxon>
        <taxon>Conifers II</taxon>
        <taxon>Araucariales</taxon>
        <taxon>Araucariaceae</taxon>
        <taxon>Araucaria</taxon>
    </lineage>
</organism>
<dbReference type="SUPFAM" id="SSF54626">
    <property type="entry name" value="Chalcone isomerase"/>
    <property type="match status" value="1"/>
</dbReference>
<dbReference type="InterPro" id="IPR016089">
    <property type="entry name" value="Chalcone_isomerase_bundle_sf"/>
</dbReference>
<comment type="similarity">
    <text evidence="1 2">Belongs to the chalcone isomerase family.</text>
</comment>
<dbReference type="InterPro" id="IPR036298">
    <property type="entry name" value="Chalcone_isomerase_sf"/>
</dbReference>
<dbReference type="Gene3D" id="1.10.890.20">
    <property type="match status" value="1"/>
</dbReference>
<dbReference type="PANTHER" id="PTHR47588">
    <property type="entry name" value="CHALCONE--FLAVONONE ISOMERASE 3-RELATED"/>
    <property type="match status" value="1"/>
</dbReference>
<dbReference type="InterPro" id="IPR044191">
    <property type="entry name" value="CHI3-like"/>
</dbReference>
<dbReference type="Gene3D" id="3.50.70.10">
    <property type="match status" value="1"/>
</dbReference>
<evidence type="ECO:0000259" key="3">
    <source>
        <dbReference type="Pfam" id="PF02431"/>
    </source>
</evidence>
<dbReference type="Pfam" id="PF02431">
    <property type="entry name" value="Chalcone"/>
    <property type="match status" value="1"/>
</dbReference>
<protein>
    <recommendedName>
        <fullName evidence="2">Chalcone-flavonone isomerase family protein</fullName>
    </recommendedName>
</protein>
<sequence length="214" mass="23510">MASEVVMVDEMEFLKAVTPTASSKPLDLVGHGITELEIHFLQIKFTAIGVYVDANVASHLQAWKGKTAAEILADDSFFDALIQAPVEKFIRVVVIKEIKGSQYGLQLENAVRDRLVAIDKYEDEEEEALGKVVEFFQGKYMKKGSLITYHFPADAKTVEVSFLSEGKEENKLAKLTVGNEDVGRMIEKWYLGGSSAVSTTTISSLGEGMAALLK</sequence>
<name>A0A0D6R6E2_ARACU</name>
<evidence type="ECO:0000256" key="2">
    <source>
        <dbReference type="RuleBase" id="RU361158"/>
    </source>
</evidence>
<feature type="domain" description="Chalcone isomerase" evidence="3">
    <location>
        <begin position="8"/>
        <end position="210"/>
    </location>
</feature>
<reference evidence="4" key="1">
    <citation type="submission" date="2015-03" db="EMBL/GenBank/DDBJ databases">
        <title>A transcriptome of Araucaria cunninghamii, an australian fine timber species.</title>
        <authorList>
            <person name="Jing Yi C.J.Y."/>
            <person name="Yin San L.Y.S."/>
            <person name="Abdul Karim S.S."/>
            <person name="Wan Azmi N.N."/>
            <person name="Hercus R.R."/>
            <person name="Croft L.L."/>
        </authorList>
    </citation>
    <scope>NUCLEOTIDE SEQUENCE</scope>
    <source>
        <strain evidence="4">MI0301</strain>
        <tissue evidence="4">Leaf</tissue>
    </source>
</reference>
<accession>A0A0D6R6E2</accession>
<evidence type="ECO:0000256" key="1">
    <source>
        <dbReference type="ARBA" id="ARBA00007166"/>
    </source>
</evidence>
<evidence type="ECO:0000313" key="4">
    <source>
        <dbReference type="EMBL" id="JAG97848.1"/>
    </source>
</evidence>
<proteinExistence type="inferred from homology"/>
<dbReference type="GO" id="GO:0016872">
    <property type="term" value="F:intramolecular lyase activity"/>
    <property type="evidence" value="ECO:0007669"/>
    <property type="project" value="InterPro"/>
</dbReference>
<dbReference type="PANTHER" id="PTHR47588:SF1">
    <property type="entry name" value="CHALCONE--FLAVANONE ISOMERASE 3-RELATED"/>
    <property type="match status" value="1"/>
</dbReference>
<dbReference type="AlphaFoldDB" id="A0A0D6R6E2"/>
<dbReference type="InterPro" id="IPR016087">
    <property type="entry name" value="Chalcone_isomerase"/>
</dbReference>